<dbReference type="Pfam" id="PF00995">
    <property type="entry name" value="Sec1"/>
    <property type="match status" value="1"/>
</dbReference>
<reference evidence="2" key="1">
    <citation type="submission" date="2021-02" db="EMBL/GenBank/DDBJ databases">
        <authorList>
            <person name="Dougan E. K."/>
            <person name="Rhodes N."/>
            <person name="Thang M."/>
            <person name="Chan C."/>
        </authorList>
    </citation>
    <scope>NUCLEOTIDE SEQUENCE</scope>
</reference>
<evidence type="ECO:0000256" key="1">
    <source>
        <dbReference type="ARBA" id="ARBA00009884"/>
    </source>
</evidence>
<proteinExistence type="inferred from homology"/>
<name>A0A812S4U9_9DINO</name>
<accession>A0A812S4U9</accession>
<evidence type="ECO:0000313" key="3">
    <source>
        <dbReference type="Proteomes" id="UP000601435"/>
    </source>
</evidence>
<dbReference type="InterPro" id="IPR036045">
    <property type="entry name" value="Sec1-like_sf"/>
</dbReference>
<dbReference type="SUPFAM" id="SSF56815">
    <property type="entry name" value="Sec1/munc18-like (SM) proteins"/>
    <property type="match status" value="1"/>
</dbReference>
<protein>
    <submittedName>
        <fullName evidence="2">Uncharacterized protein</fullName>
    </submittedName>
</protein>
<dbReference type="Gene3D" id="3.20.20.60">
    <property type="entry name" value="Phosphoenolpyruvate-binding domains"/>
    <property type="match status" value="1"/>
</dbReference>
<dbReference type="EMBL" id="CAJNJA010020697">
    <property type="protein sequence ID" value="CAE7463634.1"/>
    <property type="molecule type" value="Genomic_DNA"/>
</dbReference>
<dbReference type="Proteomes" id="UP000601435">
    <property type="component" value="Unassembled WGS sequence"/>
</dbReference>
<gene>
    <name evidence="2" type="ORF">SNEC2469_LOCUS12993</name>
</gene>
<comment type="similarity">
    <text evidence="1">Belongs to the STXBP/unc-18/SEC1 family.</text>
</comment>
<dbReference type="InterPro" id="IPR043154">
    <property type="entry name" value="Sec-1-like_dom1"/>
</dbReference>
<dbReference type="Gene3D" id="1.25.40.60">
    <property type="match status" value="1"/>
</dbReference>
<dbReference type="InterPro" id="IPR040442">
    <property type="entry name" value="Pyrv_kinase-like_dom_sf"/>
</dbReference>
<dbReference type="OrthoDB" id="427504at2759"/>
<dbReference type="PANTHER" id="PTHR11679">
    <property type="entry name" value="VESICLE PROTEIN SORTING-ASSOCIATED"/>
    <property type="match status" value="1"/>
</dbReference>
<dbReference type="InterPro" id="IPR027482">
    <property type="entry name" value="Sec1-like_dom2"/>
</dbReference>
<dbReference type="InterPro" id="IPR015813">
    <property type="entry name" value="Pyrv/PenolPyrv_kinase-like_dom"/>
</dbReference>
<comment type="caution">
    <text evidence="2">The sequence shown here is derived from an EMBL/GenBank/DDBJ whole genome shotgun (WGS) entry which is preliminary data.</text>
</comment>
<organism evidence="2 3">
    <name type="scientific">Symbiodinium necroappetens</name>
    <dbReference type="NCBI Taxonomy" id="1628268"/>
    <lineage>
        <taxon>Eukaryota</taxon>
        <taxon>Sar</taxon>
        <taxon>Alveolata</taxon>
        <taxon>Dinophyceae</taxon>
        <taxon>Suessiales</taxon>
        <taxon>Symbiodiniaceae</taxon>
        <taxon>Symbiodinium</taxon>
    </lineage>
</organism>
<keyword evidence="3" id="KW-1185">Reference proteome</keyword>
<dbReference type="GO" id="GO:0016192">
    <property type="term" value="P:vesicle-mediated transport"/>
    <property type="evidence" value="ECO:0007669"/>
    <property type="project" value="InterPro"/>
</dbReference>
<dbReference type="SUPFAM" id="SSF51621">
    <property type="entry name" value="Phosphoenolpyruvate/pyruvate domain"/>
    <property type="match status" value="1"/>
</dbReference>
<evidence type="ECO:0000313" key="2">
    <source>
        <dbReference type="EMBL" id="CAE7463634.1"/>
    </source>
</evidence>
<dbReference type="InterPro" id="IPR001619">
    <property type="entry name" value="Sec1-like"/>
</dbReference>
<dbReference type="GO" id="GO:0003824">
    <property type="term" value="F:catalytic activity"/>
    <property type="evidence" value="ECO:0007669"/>
    <property type="project" value="InterPro"/>
</dbReference>
<dbReference type="Gene3D" id="3.40.50.2060">
    <property type="match status" value="1"/>
</dbReference>
<sequence>MSQHDASHDVTQKEVDGYLVRPLPMPTLARKIGRTALSVIGGELPVTVQELAKRAYLYTLDPLRNPVKEVYDASSSVSEMPPMLGIFNDIPTHKMREDEVAAWARAGFSFIVSDAEHRQISGWQGREENAMIARAGMLPVQRLHREAVSQHGDALQLGARATMRPYATKLVEAEQYFDSITFPPGRPGTASKDSRGGYPTRLGDRTLCFTPDSLRASESETQGWLQFETSEYILNAEIRDSVLDLMCRQGPGRAVGFVGPFDAVMRDGIHPSMSSGMNQLFQEAAKRGVVMGRVCGSGVISDPSDIEDAIVEAIQQGSRLISVHRFTSDLPFFGARAVAEPFWREEKSSPHLLVGGLRKGALRTMVDLVKLSLSRTASSSATWYLSEFTDIVLVTDKWTLPLLERVCHIDDLLKERIALVESLDAPREALPLDAVYFLAPSLENMDRLVEELSTKSAKYRSSHIFFSHRLEDLMLQRLAESLEAVSRISTFSELNLSMLAYDDHSFHMQDHGDSLKGLLGISSQEAFDWKRAGCCLATLFATLGQEPRVLCATPGGSEGHCERLAREVCIRLEEMEARGGAPWRSRASSETCSLLIVDRSVDWVPLLIHDLGYEALLFDLLGGQGASLADSRFTFTDRTDGAVRRVVLGEETDELWNTYRHMATYAVNDKVVQEVKDWSRKENSMRLARVTASTSSASSSSTQKMVSSTLSTVQSLPEHKDRFRKLEIHSEICARLQNIVASKRLIELATLEQDMATGVSRSGVPLNPKSIERDLLSFLQDPTQDTSTKLRLLMLCEATKVLETGPGPGQRLGVAELAAPRLALAEGFLFVPILPGRHPSCLRRTCAGFRSSSRLYAAIGASMLSDGAGPASDPKLSRVQVPSQ</sequence>
<dbReference type="Gene3D" id="3.40.50.1910">
    <property type="match status" value="1"/>
</dbReference>
<dbReference type="AlphaFoldDB" id="A0A812S4U9"/>